<organism evidence="1 2">
    <name type="scientific">Oryza meyeriana var. granulata</name>
    <dbReference type="NCBI Taxonomy" id="110450"/>
    <lineage>
        <taxon>Eukaryota</taxon>
        <taxon>Viridiplantae</taxon>
        <taxon>Streptophyta</taxon>
        <taxon>Embryophyta</taxon>
        <taxon>Tracheophyta</taxon>
        <taxon>Spermatophyta</taxon>
        <taxon>Magnoliopsida</taxon>
        <taxon>Liliopsida</taxon>
        <taxon>Poales</taxon>
        <taxon>Poaceae</taxon>
        <taxon>BOP clade</taxon>
        <taxon>Oryzoideae</taxon>
        <taxon>Oryzeae</taxon>
        <taxon>Oryzinae</taxon>
        <taxon>Oryza</taxon>
        <taxon>Oryza meyeriana</taxon>
    </lineage>
</organism>
<dbReference type="EMBL" id="SPHZ02000010">
    <property type="protein sequence ID" value="KAF0895203.1"/>
    <property type="molecule type" value="Genomic_DNA"/>
</dbReference>
<dbReference type="OrthoDB" id="696193at2759"/>
<dbReference type="PANTHER" id="PTHR34396">
    <property type="entry name" value="OS03G0264950 PROTEIN-RELATED"/>
    <property type="match status" value="1"/>
</dbReference>
<proteinExistence type="predicted"/>
<evidence type="ECO:0000313" key="1">
    <source>
        <dbReference type="EMBL" id="KAF0895203.1"/>
    </source>
</evidence>
<gene>
    <name evidence="1" type="ORF">E2562_008543</name>
</gene>
<dbReference type="AlphaFoldDB" id="A0A6G1C6L9"/>
<dbReference type="InterPro" id="IPR036236">
    <property type="entry name" value="Znf_C2H2_sf"/>
</dbReference>
<reference evidence="1 2" key="1">
    <citation type="submission" date="2019-11" db="EMBL/GenBank/DDBJ databases">
        <title>Whole genome sequence of Oryza granulata.</title>
        <authorList>
            <person name="Li W."/>
        </authorList>
    </citation>
    <scope>NUCLEOTIDE SEQUENCE [LARGE SCALE GENOMIC DNA]</scope>
    <source>
        <strain evidence="2">cv. Menghai</strain>
        <tissue evidence="1">Leaf</tissue>
    </source>
</reference>
<dbReference type="InterPro" id="IPR053031">
    <property type="entry name" value="Cuticle_assoc_protein"/>
</dbReference>
<dbReference type="SUPFAM" id="SSF57667">
    <property type="entry name" value="beta-beta-alpha zinc fingers"/>
    <property type="match status" value="1"/>
</dbReference>
<dbReference type="GO" id="GO:1990837">
    <property type="term" value="F:sequence-specific double-stranded DNA binding"/>
    <property type="evidence" value="ECO:0007669"/>
    <property type="project" value="TreeGrafter"/>
</dbReference>
<comment type="caution">
    <text evidence="1">The sequence shown here is derived from an EMBL/GenBank/DDBJ whole genome shotgun (WGS) entry which is preliminary data.</text>
</comment>
<accession>A0A6G1C6L9</accession>
<dbReference type="SMART" id="SM00614">
    <property type="entry name" value="ZnF_BED"/>
    <property type="match status" value="1"/>
</dbReference>
<dbReference type="GO" id="GO:0005634">
    <property type="term" value="C:nucleus"/>
    <property type="evidence" value="ECO:0007669"/>
    <property type="project" value="TreeGrafter"/>
</dbReference>
<name>A0A6G1C6L9_9ORYZ</name>
<dbReference type="GO" id="GO:0006357">
    <property type="term" value="P:regulation of transcription by RNA polymerase II"/>
    <property type="evidence" value="ECO:0007669"/>
    <property type="project" value="TreeGrafter"/>
</dbReference>
<evidence type="ECO:0000313" key="2">
    <source>
        <dbReference type="Proteomes" id="UP000479710"/>
    </source>
</evidence>
<dbReference type="Proteomes" id="UP000479710">
    <property type="component" value="Unassembled WGS sequence"/>
</dbReference>
<dbReference type="PANTHER" id="PTHR34396:SF25">
    <property type="entry name" value="BOUNDARY ELEMENT ASSOCIATED FACTOR"/>
    <property type="match status" value="1"/>
</dbReference>
<keyword evidence="2" id="KW-1185">Reference proteome</keyword>
<protein>
    <submittedName>
        <fullName evidence="1">Uncharacterized protein</fullName>
    </submittedName>
</protein>
<sequence length="120" mass="13658">MEVEEEEEDGCEARSKRKLTSVVWKEFTRVKYNGRVKTKCMYCAKKLGGETKNGTKHLHDHLKICTLRRIKLSGNKSLAQGSLRFGAKDSGTISLENYTFDQDIAHKTLLDMIEGNYVSI</sequence>